<dbReference type="InterPro" id="IPR014922">
    <property type="entry name" value="YdhG-like"/>
</dbReference>
<proteinExistence type="predicted"/>
<dbReference type="Gene3D" id="3.90.1150.200">
    <property type="match status" value="1"/>
</dbReference>
<evidence type="ECO:0000313" key="3">
    <source>
        <dbReference type="Proteomes" id="UP001356095"/>
    </source>
</evidence>
<evidence type="ECO:0000313" key="2">
    <source>
        <dbReference type="EMBL" id="MEE2038566.1"/>
    </source>
</evidence>
<dbReference type="SUPFAM" id="SSF159888">
    <property type="entry name" value="YdhG-like"/>
    <property type="match status" value="1"/>
</dbReference>
<dbReference type="Proteomes" id="UP001356095">
    <property type="component" value="Unassembled WGS sequence"/>
</dbReference>
<evidence type="ECO:0000259" key="1">
    <source>
        <dbReference type="Pfam" id="PF08818"/>
    </source>
</evidence>
<organism evidence="2 3">
    <name type="scientific">Nocardiopsis codii</name>
    <dbReference type="NCBI Taxonomy" id="3065942"/>
    <lineage>
        <taxon>Bacteria</taxon>
        <taxon>Bacillati</taxon>
        <taxon>Actinomycetota</taxon>
        <taxon>Actinomycetes</taxon>
        <taxon>Streptosporangiales</taxon>
        <taxon>Nocardiopsidaceae</taxon>
        <taxon>Nocardiopsis</taxon>
    </lineage>
</organism>
<feature type="domain" description="YdhG-like" evidence="1">
    <location>
        <begin position="18"/>
        <end position="114"/>
    </location>
</feature>
<sequence>MARYETVADYVAALPDTRRATTDALLPIVEGALPGAGAIWHGHPTWGLGAKPGQSPVCYVKAYSSYVTLGFWRGRALTDPSGRLEPGAREMAQVRLRSPEDVDSTLFTDWLSQARDLEG</sequence>
<protein>
    <submittedName>
        <fullName evidence="2">DUF1801 domain-containing protein</fullName>
    </submittedName>
</protein>
<name>A0ABU7K8J7_9ACTN</name>
<gene>
    <name evidence="2" type="ORF">Q8791_15180</name>
</gene>
<keyword evidence="3" id="KW-1185">Reference proteome</keyword>
<dbReference type="EMBL" id="JAUZMY010000013">
    <property type="protein sequence ID" value="MEE2038566.1"/>
    <property type="molecule type" value="Genomic_DNA"/>
</dbReference>
<accession>A0ABU7K8J7</accession>
<reference evidence="2 3" key="1">
    <citation type="submission" date="2023-08" db="EMBL/GenBank/DDBJ databases">
        <authorList>
            <person name="Girao M."/>
            <person name="Carvalho M.F."/>
        </authorList>
    </citation>
    <scope>NUCLEOTIDE SEQUENCE [LARGE SCALE GENOMIC DNA]</scope>
    <source>
        <strain evidence="2 3">CT-R113</strain>
    </source>
</reference>
<comment type="caution">
    <text evidence="2">The sequence shown here is derived from an EMBL/GenBank/DDBJ whole genome shotgun (WGS) entry which is preliminary data.</text>
</comment>
<dbReference type="Pfam" id="PF08818">
    <property type="entry name" value="DUF1801"/>
    <property type="match status" value="1"/>
</dbReference>
<dbReference type="RefSeq" id="WP_330092338.1">
    <property type="nucleotide sequence ID" value="NZ_JAUZMY010000013.1"/>
</dbReference>